<organism evidence="2 3">
    <name type="scientific">Paragonimus westermani</name>
    <dbReference type="NCBI Taxonomy" id="34504"/>
    <lineage>
        <taxon>Eukaryota</taxon>
        <taxon>Metazoa</taxon>
        <taxon>Spiralia</taxon>
        <taxon>Lophotrochozoa</taxon>
        <taxon>Platyhelminthes</taxon>
        <taxon>Trematoda</taxon>
        <taxon>Digenea</taxon>
        <taxon>Plagiorchiida</taxon>
        <taxon>Troglotremata</taxon>
        <taxon>Troglotrematidae</taxon>
        <taxon>Paragonimus</taxon>
    </lineage>
</organism>
<keyword evidence="1" id="KW-0812">Transmembrane</keyword>
<feature type="transmembrane region" description="Helical" evidence="1">
    <location>
        <begin position="47"/>
        <end position="66"/>
    </location>
</feature>
<keyword evidence="1" id="KW-1133">Transmembrane helix</keyword>
<sequence>MQYADLLLLNVADLVKLTYTRIVNFLEKRTLAHYGCTNIMLEKSSPFWINSNMLLLCVSLICLNFRTKMFRRSSFRFRVSAGAQPESRRRAKKNTGGAV</sequence>
<evidence type="ECO:0000313" key="3">
    <source>
        <dbReference type="Proteomes" id="UP000324629"/>
    </source>
</evidence>
<name>A0A5J4NE74_9TREM</name>
<comment type="caution">
    <text evidence="2">The sequence shown here is derived from an EMBL/GenBank/DDBJ whole genome shotgun (WGS) entry which is preliminary data.</text>
</comment>
<proteinExistence type="predicted"/>
<protein>
    <submittedName>
        <fullName evidence="2">Uncharacterized protein</fullName>
    </submittedName>
</protein>
<feature type="non-terminal residue" evidence="2">
    <location>
        <position position="99"/>
    </location>
</feature>
<dbReference type="Proteomes" id="UP000324629">
    <property type="component" value="Unassembled WGS sequence"/>
</dbReference>
<evidence type="ECO:0000313" key="2">
    <source>
        <dbReference type="EMBL" id="KAA3673951.1"/>
    </source>
</evidence>
<keyword evidence="1" id="KW-0472">Membrane</keyword>
<dbReference type="AlphaFoldDB" id="A0A5J4NE74"/>
<gene>
    <name evidence="2" type="ORF">DEA37_0008401</name>
</gene>
<keyword evidence="3" id="KW-1185">Reference proteome</keyword>
<reference evidence="2 3" key="1">
    <citation type="journal article" date="2019" name="Gigascience">
        <title>Whole-genome sequence of the oriental lung fluke Paragonimus westermani.</title>
        <authorList>
            <person name="Oey H."/>
            <person name="Zakrzewski M."/>
            <person name="Narain K."/>
            <person name="Devi K.R."/>
            <person name="Agatsuma T."/>
            <person name="Nawaratna S."/>
            <person name="Gobert G.N."/>
            <person name="Jones M.K."/>
            <person name="Ragan M.A."/>
            <person name="McManus D.P."/>
            <person name="Krause L."/>
        </authorList>
    </citation>
    <scope>NUCLEOTIDE SEQUENCE [LARGE SCALE GENOMIC DNA]</scope>
    <source>
        <strain evidence="2 3">IND2009</strain>
    </source>
</reference>
<evidence type="ECO:0000256" key="1">
    <source>
        <dbReference type="SAM" id="Phobius"/>
    </source>
</evidence>
<dbReference type="EMBL" id="QNGE01003516">
    <property type="protein sequence ID" value="KAA3673951.1"/>
    <property type="molecule type" value="Genomic_DNA"/>
</dbReference>
<accession>A0A5J4NE74</accession>